<sequence>MCSYSASPCPYSVTDDTMKGCEKMINLKKQPFVNLTKKDLPQGRKTGISLKK</sequence>
<evidence type="ECO:0000313" key="1">
    <source>
        <dbReference type="EMBL" id="UNH58569.1"/>
    </source>
</evidence>
<protein>
    <submittedName>
        <fullName evidence="1">Uncharacterized protein</fullName>
    </submittedName>
</protein>
<organism evidence="1 2">
    <name type="scientific">Bacillus phage vB_BsuS_PJN02</name>
    <dbReference type="NCBI Taxonomy" id="2920374"/>
    <lineage>
        <taxon>Viruses</taxon>
        <taxon>Duplodnaviria</taxon>
        <taxon>Heunggongvirae</taxon>
        <taxon>Uroviricota</taxon>
        <taxon>Caudoviricetes</taxon>
        <taxon>Heleneionescovirinae</taxon>
        <taxon>Zhangjivirus</taxon>
        <taxon>Zhangjivirus PJN02</taxon>
    </lineage>
</organism>
<name>A0AC61TSA8_9CAUD</name>
<keyword evidence="2" id="KW-1185">Reference proteome</keyword>
<accession>A0AC61TSA8</accession>
<proteinExistence type="predicted"/>
<evidence type="ECO:0000313" key="2">
    <source>
        <dbReference type="Proteomes" id="UP000829276"/>
    </source>
</evidence>
<reference evidence="1" key="1">
    <citation type="submission" date="2022-02" db="EMBL/GenBank/DDBJ databases">
        <authorList>
            <person name="Nazir A."/>
            <person name="Chen Y."/>
            <person name="Liu Y."/>
        </authorList>
    </citation>
    <scope>NUCLEOTIDE SEQUENCE</scope>
</reference>
<dbReference type="EMBL" id="OM634653">
    <property type="protein sequence ID" value="UNH58569.1"/>
    <property type="molecule type" value="Genomic_DNA"/>
</dbReference>
<dbReference type="Proteomes" id="UP000829276">
    <property type="component" value="Segment"/>
</dbReference>